<evidence type="ECO:0000259" key="2">
    <source>
        <dbReference type="Pfam" id="PF13439"/>
    </source>
</evidence>
<protein>
    <submittedName>
        <fullName evidence="3">Glycosyltransferase</fullName>
        <ecNumber evidence="3">2.4.-.-</ecNumber>
    </submittedName>
</protein>
<sequence length="376" mass="42077">MTVPDSDQLTVLMCPDYRESNPYQSELIAGLETRSVEVTATDAGWAFPLLRGLRRQGVPDVLHLHWLHRFVITNRRFPAALAILLGARLVLEIALLRALGVRIVWTVHNLLDHERTAPRSELAVRHAVARLVDRIIVHCDAAADSVEETYRLPERVADRVRVVPHGNFVNVYENDVSQSTARERLDLPPDVPVVAFFGLIRPYKNVPGLIEAFKRLSGTARLLVVGNPWNDDVADRVRAANADDERVHTVLEYVPEDQIQVYMRATDAVALPFDSVLTSGSVVLAMSFGRAVVAPLMGCLPGLVGSEGGHLYDPGDAEGLKVALRRAIDDRERLREMGLRNRDVAQAYDWDRVAERTRDVYTLDAARTYRCPEETK</sequence>
<accession>A0ABD6DXW7</accession>
<comment type="caution">
    <text evidence="3">The sequence shown here is derived from an EMBL/GenBank/DDBJ whole genome shotgun (WGS) entry which is preliminary data.</text>
</comment>
<feature type="domain" description="Glycosyltransferase subfamily 4-like N-terminal" evidence="2">
    <location>
        <begin position="45"/>
        <end position="166"/>
    </location>
</feature>
<dbReference type="EC" id="2.4.-.-" evidence="3"/>
<dbReference type="AlphaFoldDB" id="A0ABD6DXW7"/>
<organism evidence="3 4">
    <name type="scientific">Halobellus litoreus</name>
    <dbReference type="NCBI Taxonomy" id="755310"/>
    <lineage>
        <taxon>Archaea</taxon>
        <taxon>Methanobacteriati</taxon>
        <taxon>Methanobacteriota</taxon>
        <taxon>Stenosarchaea group</taxon>
        <taxon>Halobacteria</taxon>
        <taxon>Halobacteriales</taxon>
        <taxon>Haloferacaceae</taxon>
        <taxon>Halobellus</taxon>
    </lineage>
</organism>
<dbReference type="Pfam" id="PF13439">
    <property type="entry name" value="Glyco_transf_4"/>
    <property type="match status" value="1"/>
</dbReference>
<name>A0ABD6DXW7_9EURY</name>
<evidence type="ECO:0000313" key="4">
    <source>
        <dbReference type="Proteomes" id="UP001597092"/>
    </source>
</evidence>
<dbReference type="Gene3D" id="3.40.50.2000">
    <property type="entry name" value="Glycogen Phosphorylase B"/>
    <property type="match status" value="2"/>
</dbReference>
<reference evidence="3 4" key="1">
    <citation type="journal article" date="2019" name="Int. J. Syst. Evol. Microbiol.">
        <title>The Global Catalogue of Microorganisms (GCM) 10K type strain sequencing project: providing services to taxonomists for standard genome sequencing and annotation.</title>
        <authorList>
            <consortium name="The Broad Institute Genomics Platform"/>
            <consortium name="The Broad Institute Genome Sequencing Center for Infectious Disease"/>
            <person name="Wu L."/>
            <person name="Ma J."/>
        </authorList>
    </citation>
    <scope>NUCLEOTIDE SEQUENCE [LARGE SCALE GENOMIC DNA]</scope>
    <source>
        <strain evidence="3 4">CGMCC 1.10387</strain>
    </source>
</reference>
<dbReference type="GO" id="GO:0016757">
    <property type="term" value="F:glycosyltransferase activity"/>
    <property type="evidence" value="ECO:0007669"/>
    <property type="project" value="UniProtKB-KW"/>
</dbReference>
<dbReference type="SUPFAM" id="SSF53756">
    <property type="entry name" value="UDP-Glycosyltransferase/glycogen phosphorylase"/>
    <property type="match status" value="1"/>
</dbReference>
<evidence type="ECO:0000313" key="3">
    <source>
        <dbReference type="EMBL" id="MFD1686154.1"/>
    </source>
</evidence>
<keyword evidence="3" id="KW-0328">Glycosyltransferase</keyword>
<proteinExistence type="predicted"/>
<feature type="domain" description="Glycosyl transferase family 1" evidence="1">
    <location>
        <begin position="179"/>
        <end position="340"/>
    </location>
</feature>
<dbReference type="RefSeq" id="WP_256308781.1">
    <property type="nucleotide sequence ID" value="NZ_JANHAW010000003.1"/>
</dbReference>
<dbReference type="Proteomes" id="UP001597092">
    <property type="component" value="Unassembled WGS sequence"/>
</dbReference>
<dbReference type="InterPro" id="IPR028098">
    <property type="entry name" value="Glyco_trans_4-like_N"/>
</dbReference>
<gene>
    <name evidence="3" type="ORF">ACFSAS_11075</name>
</gene>
<dbReference type="InterPro" id="IPR001296">
    <property type="entry name" value="Glyco_trans_1"/>
</dbReference>
<keyword evidence="4" id="KW-1185">Reference proteome</keyword>
<dbReference type="EMBL" id="JBHUDP010000003">
    <property type="protein sequence ID" value="MFD1686154.1"/>
    <property type="molecule type" value="Genomic_DNA"/>
</dbReference>
<evidence type="ECO:0000259" key="1">
    <source>
        <dbReference type="Pfam" id="PF00534"/>
    </source>
</evidence>
<keyword evidence="3" id="KW-0808">Transferase</keyword>
<dbReference type="Pfam" id="PF00534">
    <property type="entry name" value="Glycos_transf_1"/>
    <property type="match status" value="1"/>
</dbReference>
<dbReference type="PANTHER" id="PTHR12526">
    <property type="entry name" value="GLYCOSYLTRANSFERASE"/>
    <property type="match status" value="1"/>
</dbReference>